<dbReference type="PANTHER" id="PTHR33993:SF1">
    <property type="entry name" value="GLYOXALASE FAMILY PROTEIN"/>
    <property type="match status" value="1"/>
</dbReference>
<dbReference type="InterPro" id="IPR004360">
    <property type="entry name" value="Glyas_Fos-R_dOase_dom"/>
</dbReference>
<dbReference type="SUPFAM" id="SSF54593">
    <property type="entry name" value="Glyoxalase/Bleomycin resistance protein/Dihydroxybiphenyl dioxygenase"/>
    <property type="match status" value="1"/>
</dbReference>
<sequence length="115" mass="13104">MSHHHINYLEIPVKDMTKTKTFFNRVFGWQFQDYGPQYSCFLDVGITGGFFESGNVFTTEKGAPLIVLYSSSLEKSQSSVIENGGRISKPIFKFPGGRRFQFLDTNGNEYAVWSE</sequence>
<dbReference type="InterPro" id="IPR029068">
    <property type="entry name" value="Glyas_Bleomycin-R_OHBP_Dase"/>
</dbReference>
<proteinExistence type="predicted"/>
<organism evidence="2 3">
    <name type="scientific">Shewanella aestuarii</name>
    <dbReference type="NCBI Taxonomy" id="1028752"/>
    <lineage>
        <taxon>Bacteria</taxon>
        <taxon>Pseudomonadati</taxon>
        <taxon>Pseudomonadota</taxon>
        <taxon>Gammaproteobacteria</taxon>
        <taxon>Alteromonadales</taxon>
        <taxon>Shewanellaceae</taxon>
        <taxon>Shewanella</taxon>
    </lineage>
</organism>
<feature type="domain" description="VOC" evidence="1">
    <location>
        <begin position="5"/>
        <end position="115"/>
    </location>
</feature>
<gene>
    <name evidence="2" type="ORF">L2689_00705</name>
</gene>
<dbReference type="RefSeq" id="WP_188839473.1">
    <property type="nucleotide sequence ID" value="NZ_BMOT01000001.1"/>
</dbReference>
<evidence type="ECO:0000259" key="1">
    <source>
        <dbReference type="PROSITE" id="PS51819"/>
    </source>
</evidence>
<dbReference type="PROSITE" id="PS51819">
    <property type="entry name" value="VOC"/>
    <property type="match status" value="1"/>
</dbReference>
<dbReference type="Gene3D" id="3.10.180.10">
    <property type="entry name" value="2,3-Dihydroxybiphenyl 1,2-Dioxygenase, domain 1"/>
    <property type="match status" value="1"/>
</dbReference>
<comment type="caution">
    <text evidence="2">The sequence shown here is derived from an EMBL/GenBank/DDBJ whole genome shotgun (WGS) entry which is preliminary data.</text>
</comment>
<dbReference type="InterPro" id="IPR052164">
    <property type="entry name" value="Anthracycline_SecMetBiosynth"/>
</dbReference>
<dbReference type="Pfam" id="PF00903">
    <property type="entry name" value="Glyoxalase"/>
    <property type="match status" value="1"/>
</dbReference>
<dbReference type="EMBL" id="JAKILK010000001">
    <property type="protein sequence ID" value="MCL1115765.1"/>
    <property type="molecule type" value="Genomic_DNA"/>
</dbReference>
<evidence type="ECO:0000313" key="2">
    <source>
        <dbReference type="EMBL" id="MCL1115765.1"/>
    </source>
</evidence>
<accession>A0ABT0KWZ3</accession>
<dbReference type="CDD" id="cd07247">
    <property type="entry name" value="SgaA_N_like"/>
    <property type="match status" value="1"/>
</dbReference>
<dbReference type="Proteomes" id="UP001203212">
    <property type="component" value="Unassembled WGS sequence"/>
</dbReference>
<dbReference type="PANTHER" id="PTHR33993">
    <property type="entry name" value="GLYOXALASE-RELATED"/>
    <property type="match status" value="1"/>
</dbReference>
<evidence type="ECO:0000313" key="3">
    <source>
        <dbReference type="Proteomes" id="UP001203212"/>
    </source>
</evidence>
<dbReference type="InterPro" id="IPR037523">
    <property type="entry name" value="VOC_core"/>
</dbReference>
<keyword evidence="3" id="KW-1185">Reference proteome</keyword>
<reference evidence="2 3" key="1">
    <citation type="submission" date="2022-01" db="EMBL/GenBank/DDBJ databases">
        <title>Whole genome-based taxonomy of the Shewanellaceae.</title>
        <authorList>
            <person name="Martin-Rodriguez A.J."/>
        </authorList>
    </citation>
    <scope>NUCLEOTIDE SEQUENCE [LARGE SCALE GENOMIC DNA]</scope>
    <source>
        <strain evidence="2 3">JCM 17801</strain>
    </source>
</reference>
<protein>
    <submittedName>
        <fullName evidence="2">VOC family protein</fullName>
    </submittedName>
</protein>
<name>A0ABT0KWZ3_9GAMM</name>